<dbReference type="EMBL" id="JAAIUW010000008">
    <property type="protein sequence ID" value="KAF7821727.1"/>
    <property type="molecule type" value="Genomic_DNA"/>
</dbReference>
<sequence length="106" mass="11033">MKRTLSSYASSSQFPLSIRGSSFLPASPLFPPFTIGEETLFAAIIRFSAAAALSSRCNRRLLASGDSSGDPETTPETAASLGLLRLGSGGECCILIRIAICKSSSS</sequence>
<reference evidence="1" key="1">
    <citation type="submission" date="2020-09" db="EMBL/GenBank/DDBJ databases">
        <title>Genome-Enabled Discovery of Anthraquinone Biosynthesis in Senna tora.</title>
        <authorList>
            <person name="Kang S.-H."/>
            <person name="Pandey R.P."/>
            <person name="Lee C.-M."/>
            <person name="Sim J.-S."/>
            <person name="Jeong J.-T."/>
            <person name="Choi B.-S."/>
            <person name="Jung M."/>
            <person name="Ginzburg D."/>
            <person name="Zhao K."/>
            <person name="Won S.Y."/>
            <person name="Oh T.-J."/>
            <person name="Yu Y."/>
            <person name="Kim N.-H."/>
            <person name="Lee O.R."/>
            <person name="Lee T.-H."/>
            <person name="Bashyal P."/>
            <person name="Kim T.-S."/>
            <person name="Lee W.-H."/>
            <person name="Kawkins C."/>
            <person name="Kim C.-K."/>
            <person name="Kim J.S."/>
            <person name="Ahn B.O."/>
            <person name="Rhee S.Y."/>
            <person name="Sohng J.K."/>
        </authorList>
    </citation>
    <scope>NUCLEOTIDE SEQUENCE</scope>
    <source>
        <tissue evidence="1">Leaf</tissue>
    </source>
</reference>
<comment type="caution">
    <text evidence="1">The sequence shown here is derived from an EMBL/GenBank/DDBJ whole genome shotgun (WGS) entry which is preliminary data.</text>
</comment>
<dbReference type="Proteomes" id="UP000634136">
    <property type="component" value="Unassembled WGS sequence"/>
</dbReference>
<protein>
    <submittedName>
        <fullName evidence="1">Uncharacterized protein</fullName>
    </submittedName>
</protein>
<dbReference type="AlphaFoldDB" id="A0A834TGG2"/>
<name>A0A834TGG2_9FABA</name>
<keyword evidence="2" id="KW-1185">Reference proteome</keyword>
<proteinExistence type="predicted"/>
<organism evidence="1 2">
    <name type="scientific">Senna tora</name>
    <dbReference type="NCBI Taxonomy" id="362788"/>
    <lineage>
        <taxon>Eukaryota</taxon>
        <taxon>Viridiplantae</taxon>
        <taxon>Streptophyta</taxon>
        <taxon>Embryophyta</taxon>
        <taxon>Tracheophyta</taxon>
        <taxon>Spermatophyta</taxon>
        <taxon>Magnoliopsida</taxon>
        <taxon>eudicotyledons</taxon>
        <taxon>Gunneridae</taxon>
        <taxon>Pentapetalae</taxon>
        <taxon>rosids</taxon>
        <taxon>fabids</taxon>
        <taxon>Fabales</taxon>
        <taxon>Fabaceae</taxon>
        <taxon>Caesalpinioideae</taxon>
        <taxon>Cassia clade</taxon>
        <taxon>Senna</taxon>
    </lineage>
</organism>
<evidence type="ECO:0000313" key="1">
    <source>
        <dbReference type="EMBL" id="KAF7821727.1"/>
    </source>
</evidence>
<evidence type="ECO:0000313" key="2">
    <source>
        <dbReference type="Proteomes" id="UP000634136"/>
    </source>
</evidence>
<gene>
    <name evidence="1" type="ORF">G2W53_027182</name>
</gene>
<accession>A0A834TGG2</accession>